<sequence length="26" mass="3040">MPEIMIGILFMVMAMPQTQFMVMMMS</sequence>
<dbReference type="AlphaFoldDB" id="A0A2P2J8N8"/>
<protein>
    <submittedName>
        <fullName evidence="2">Uncharacterized protein MANES_09G150500</fullName>
    </submittedName>
</protein>
<name>A0A2P2J8N8_RHIMU</name>
<keyword evidence="1" id="KW-0472">Membrane</keyword>
<keyword evidence="1" id="KW-0812">Transmembrane</keyword>
<evidence type="ECO:0000256" key="1">
    <source>
        <dbReference type="SAM" id="Phobius"/>
    </source>
</evidence>
<evidence type="ECO:0000313" key="2">
    <source>
        <dbReference type="EMBL" id="MBW89821.1"/>
    </source>
</evidence>
<accession>A0A2P2J8N8</accession>
<proteinExistence type="predicted"/>
<feature type="transmembrane region" description="Helical" evidence="1">
    <location>
        <begin position="6"/>
        <end position="25"/>
    </location>
</feature>
<dbReference type="EMBL" id="GGEC01009338">
    <property type="protein sequence ID" value="MBW89821.1"/>
    <property type="molecule type" value="Transcribed_RNA"/>
</dbReference>
<reference evidence="2" key="1">
    <citation type="submission" date="2018-02" db="EMBL/GenBank/DDBJ databases">
        <title>Rhizophora mucronata_Transcriptome.</title>
        <authorList>
            <person name="Meera S.P."/>
            <person name="Sreeshan A."/>
            <person name="Augustine A."/>
        </authorList>
    </citation>
    <scope>NUCLEOTIDE SEQUENCE</scope>
    <source>
        <tissue evidence="2">Leaf</tissue>
    </source>
</reference>
<organism evidence="2">
    <name type="scientific">Rhizophora mucronata</name>
    <name type="common">Asiatic mangrove</name>
    <dbReference type="NCBI Taxonomy" id="61149"/>
    <lineage>
        <taxon>Eukaryota</taxon>
        <taxon>Viridiplantae</taxon>
        <taxon>Streptophyta</taxon>
        <taxon>Embryophyta</taxon>
        <taxon>Tracheophyta</taxon>
        <taxon>Spermatophyta</taxon>
        <taxon>Magnoliopsida</taxon>
        <taxon>eudicotyledons</taxon>
        <taxon>Gunneridae</taxon>
        <taxon>Pentapetalae</taxon>
        <taxon>rosids</taxon>
        <taxon>fabids</taxon>
        <taxon>Malpighiales</taxon>
        <taxon>Rhizophoraceae</taxon>
        <taxon>Rhizophora</taxon>
    </lineage>
</organism>
<keyword evidence="1" id="KW-1133">Transmembrane helix</keyword>